<organism evidence="2 3">
    <name type="scientific">Armillaria tabescens</name>
    <name type="common">Ringless honey mushroom</name>
    <name type="synonym">Agaricus tabescens</name>
    <dbReference type="NCBI Taxonomy" id="1929756"/>
    <lineage>
        <taxon>Eukaryota</taxon>
        <taxon>Fungi</taxon>
        <taxon>Dikarya</taxon>
        <taxon>Basidiomycota</taxon>
        <taxon>Agaricomycotina</taxon>
        <taxon>Agaricomycetes</taxon>
        <taxon>Agaricomycetidae</taxon>
        <taxon>Agaricales</taxon>
        <taxon>Marasmiineae</taxon>
        <taxon>Physalacriaceae</taxon>
        <taxon>Desarmillaria</taxon>
    </lineage>
</organism>
<reference evidence="2" key="1">
    <citation type="submission" date="2023-06" db="EMBL/GenBank/DDBJ databases">
        <authorList>
            <consortium name="Lawrence Berkeley National Laboratory"/>
            <person name="Ahrendt S."/>
            <person name="Sahu N."/>
            <person name="Indic B."/>
            <person name="Wong-Bajracharya J."/>
            <person name="Merenyi Z."/>
            <person name="Ke H.-M."/>
            <person name="Monk M."/>
            <person name="Kocsube S."/>
            <person name="Drula E."/>
            <person name="Lipzen A."/>
            <person name="Balint B."/>
            <person name="Henrissat B."/>
            <person name="Andreopoulos B."/>
            <person name="Martin F.M."/>
            <person name="Harder C.B."/>
            <person name="Rigling D."/>
            <person name="Ford K.L."/>
            <person name="Foster G.D."/>
            <person name="Pangilinan J."/>
            <person name="Papanicolaou A."/>
            <person name="Barry K."/>
            <person name="LaButti K."/>
            <person name="Viragh M."/>
            <person name="Koriabine M."/>
            <person name="Yan M."/>
            <person name="Riley R."/>
            <person name="Champramary S."/>
            <person name="Plett K.L."/>
            <person name="Tsai I.J."/>
            <person name="Slot J."/>
            <person name="Sipos G."/>
            <person name="Plett J."/>
            <person name="Nagy L.G."/>
            <person name="Grigoriev I.V."/>
        </authorList>
    </citation>
    <scope>NUCLEOTIDE SEQUENCE</scope>
    <source>
        <strain evidence="2">CCBAS 213</strain>
    </source>
</reference>
<feature type="region of interest" description="Disordered" evidence="1">
    <location>
        <begin position="176"/>
        <end position="239"/>
    </location>
</feature>
<comment type="caution">
    <text evidence="2">The sequence shown here is derived from an EMBL/GenBank/DDBJ whole genome shotgun (WGS) entry which is preliminary data.</text>
</comment>
<dbReference type="GeneID" id="85352914"/>
<proteinExistence type="predicted"/>
<feature type="compositionally biased region" description="Polar residues" evidence="1">
    <location>
        <begin position="221"/>
        <end position="239"/>
    </location>
</feature>
<dbReference type="RefSeq" id="XP_060334632.1">
    <property type="nucleotide sequence ID" value="XM_060469366.1"/>
</dbReference>
<name>A0AA39T434_ARMTA</name>
<sequence>MTDYQPKDSEGKPALTLWMKKNLVTLELMQSCLSDKLIALTTNKTNVFQIWQMLKLQMSQKGSGSIMLWFCQLTSPMNLGFDISEHIVHFQEVLHHLTIAKWNSEANQINKTSTTSATINILLDEKHCCATANVTKQQKQEFVMALLDHQVKSHGKLYCSNCHKKTNHIAADCWASSGRKEDQDPKKKKPNTRGKTKKHDKGKKKAQHATDDVFSEEEDFNTTTSHYDTSNHIENPVTKDQGSVHIVSYHY</sequence>
<gene>
    <name evidence="2" type="ORF">EV420DRAFT_1476891</name>
</gene>
<feature type="compositionally biased region" description="Basic residues" evidence="1">
    <location>
        <begin position="186"/>
        <end position="207"/>
    </location>
</feature>
<evidence type="ECO:0000256" key="1">
    <source>
        <dbReference type="SAM" id="MobiDB-lite"/>
    </source>
</evidence>
<keyword evidence="3" id="KW-1185">Reference proteome</keyword>
<dbReference type="EMBL" id="JAUEPS010000008">
    <property type="protein sequence ID" value="KAK0463166.1"/>
    <property type="molecule type" value="Genomic_DNA"/>
</dbReference>
<accession>A0AA39T434</accession>
<dbReference type="AlphaFoldDB" id="A0AA39T434"/>
<evidence type="ECO:0000313" key="2">
    <source>
        <dbReference type="EMBL" id="KAK0463166.1"/>
    </source>
</evidence>
<evidence type="ECO:0000313" key="3">
    <source>
        <dbReference type="Proteomes" id="UP001175211"/>
    </source>
</evidence>
<dbReference type="Proteomes" id="UP001175211">
    <property type="component" value="Unassembled WGS sequence"/>
</dbReference>
<protein>
    <submittedName>
        <fullName evidence="2">Uncharacterized protein</fullName>
    </submittedName>
</protein>